<name>A0A397UB05_9GLOM</name>
<dbReference type="EMBL" id="QKWP01001672">
    <property type="protein sequence ID" value="RIB07334.1"/>
    <property type="molecule type" value="Genomic_DNA"/>
</dbReference>
<accession>A0A397UB05</accession>
<dbReference type="Proteomes" id="UP000266673">
    <property type="component" value="Unassembled WGS sequence"/>
</dbReference>
<comment type="caution">
    <text evidence="2">The sequence shown here is derived from an EMBL/GenBank/DDBJ whole genome shotgun (WGS) entry which is preliminary data.</text>
</comment>
<dbReference type="AlphaFoldDB" id="A0A397UB05"/>
<organism evidence="2 3">
    <name type="scientific">Gigaspora rosea</name>
    <dbReference type="NCBI Taxonomy" id="44941"/>
    <lineage>
        <taxon>Eukaryota</taxon>
        <taxon>Fungi</taxon>
        <taxon>Fungi incertae sedis</taxon>
        <taxon>Mucoromycota</taxon>
        <taxon>Glomeromycotina</taxon>
        <taxon>Glomeromycetes</taxon>
        <taxon>Diversisporales</taxon>
        <taxon>Gigasporaceae</taxon>
        <taxon>Gigaspora</taxon>
    </lineage>
</organism>
<reference evidence="2 3" key="1">
    <citation type="submission" date="2018-06" db="EMBL/GenBank/DDBJ databases">
        <title>Comparative genomics reveals the genomic features of Rhizophagus irregularis, R. cerebriforme, R. diaphanum and Gigaspora rosea, and their symbiotic lifestyle signature.</title>
        <authorList>
            <person name="Morin E."/>
            <person name="San Clemente H."/>
            <person name="Chen E.C.H."/>
            <person name="De La Providencia I."/>
            <person name="Hainaut M."/>
            <person name="Kuo A."/>
            <person name="Kohler A."/>
            <person name="Murat C."/>
            <person name="Tang N."/>
            <person name="Roy S."/>
            <person name="Loubradou J."/>
            <person name="Henrissat B."/>
            <person name="Grigoriev I.V."/>
            <person name="Corradi N."/>
            <person name="Roux C."/>
            <person name="Martin F.M."/>
        </authorList>
    </citation>
    <scope>NUCLEOTIDE SEQUENCE [LARGE SCALE GENOMIC DNA]</scope>
    <source>
        <strain evidence="2 3">DAOM 194757</strain>
    </source>
</reference>
<evidence type="ECO:0000256" key="1">
    <source>
        <dbReference type="SAM" id="Coils"/>
    </source>
</evidence>
<protein>
    <submittedName>
        <fullName evidence="2">Uncharacterized protein</fullName>
    </submittedName>
</protein>
<keyword evidence="1" id="KW-0175">Coiled coil</keyword>
<proteinExistence type="predicted"/>
<dbReference type="OrthoDB" id="2401855at2759"/>
<evidence type="ECO:0000313" key="3">
    <source>
        <dbReference type="Proteomes" id="UP000266673"/>
    </source>
</evidence>
<gene>
    <name evidence="2" type="ORF">C2G38_2214722</name>
</gene>
<sequence>MNQPLTNLEQQWLCIIIGRRLKFNINKLYIRVLEDPYFIFEVFYYLAITIAAISEDIYYLDINIVENQFIEEVKTLPKYFSEVDHLETSIDKSIFVEDSIVTFNQYTRYRIERLEQFINFLENQENVPISKLRKVQNEYQDQITFLENQIKNLETENHEKEIKLNEEINNKSNKLEYNLNKELIKLNEELDLTKKNLENNKLKINEYHVDNNMSRDLLNRKITNITNALIQMEDKVNNNKNELIKLNDLTKKNLEIHKLKINEYHVEKNMNRTSSENYDFVSVIKKIRDEIDIKNSSLDQKINSMDQKIQANVLETKNMMHDQSTKFKEFYEDLNKKILNNKLEIHKIKNQQKYIVLALIGLYDIFS</sequence>
<keyword evidence="3" id="KW-1185">Reference proteome</keyword>
<evidence type="ECO:0000313" key="2">
    <source>
        <dbReference type="EMBL" id="RIB07334.1"/>
    </source>
</evidence>
<feature type="coiled-coil region" evidence="1">
    <location>
        <begin position="129"/>
        <end position="249"/>
    </location>
</feature>